<dbReference type="EMBL" id="UOEU01001108">
    <property type="protein sequence ID" value="VAW43549.1"/>
    <property type="molecule type" value="Genomic_DNA"/>
</dbReference>
<reference evidence="1" key="1">
    <citation type="submission" date="2018-06" db="EMBL/GenBank/DDBJ databases">
        <authorList>
            <person name="Zhirakovskaya E."/>
        </authorList>
    </citation>
    <scope>NUCLEOTIDE SEQUENCE</scope>
</reference>
<accession>A0A3B0W2M2</accession>
<sequence>MNKKLNDYTGVCKKLNIAAAEPVEAKAVCASRLRLRQAQATTICIVTKIKHILLLPVALFLLAGCSAAVQETAATEPSLPVGPTTYCQTLPTFVQEIGFTQPFLSTSLPDYIGAALGDLDSAGNLINVYQHP</sequence>
<organism evidence="1">
    <name type="scientific">hydrothermal vent metagenome</name>
    <dbReference type="NCBI Taxonomy" id="652676"/>
    <lineage>
        <taxon>unclassified sequences</taxon>
        <taxon>metagenomes</taxon>
        <taxon>ecological metagenomes</taxon>
    </lineage>
</organism>
<protein>
    <submittedName>
        <fullName evidence="1">Uncharacterized protein</fullName>
    </submittedName>
</protein>
<name>A0A3B0W2M2_9ZZZZ</name>
<proteinExistence type="predicted"/>
<dbReference type="AlphaFoldDB" id="A0A3B0W2M2"/>
<gene>
    <name evidence="1" type="ORF">MNBD_CHLOROFLEXI01-4486</name>
</gene>
<evidence type="ECO:0000313" key="1">
    <source>
        <dbReference type="EMBL" id="VAW43549.1"/>
    </source>
</evidence>
<feature type="non-terminal residue" evidence="1">
    <location>
        <position position="132"/>
    </location>
</feature>